<proteinExistence type="predicted"/>
<evidence type="ECO:0000256" key="3">
    <source>
        <dbReference type="SAM" id="MobiDB-lite"/>
    </source>
</evidence>
<feature type="domain" description="Alcohol dehydrogenase-like N-terminal" evidence="5">
    <location>
        <begin position="7"/>
        <end position="98"/>
    </location>
</feature>
<dbReference type="Gene3D" id="3.90.180.10">
    <property type="entry name" value="Medium-chain alcohol dehydrogenases, catalytic domain"/>
    <property type="match status" value="1"/>
</dbReference>
<dbReference type="Pfam" id="PF01488">
    <property type="entry name" value="Shikimate_DH"/>
    <property type="match status" value="1"/>
</dbReference>
<keyword evidence="7" id="KW-1185">Reference proteome</keyword>
<feature type="region of interest" description="Disordered" evidence="3">
    <location>
        <begin position="273"/>
        <end position="294"/>
    </location>
</feature>
<feature type="domain" description="Quinate/shikimate 5-dehydrogenase/glutamyl-tRNA reductase" evidence="4">
    <location>
        <begin position="124"/>
        <end position="200"/>
    </location>
</feature>
<comment type="cofactor">
    <cofactor evidence="1">
        <name>Zn(2+)</name>
        <dbReference type="ChEBI" id="CHEBI:29105"/>
    </cofactor>
</comment>
<dbReference type="InterPro" id="IPR036291">
    <property type="entry name" value="NAD(P)-bd_dom_sf"/>
</dbReference>
<dbReference type="GO" id="GO:0016491">
    <property type="term" value="F:oxidoreductase activity"/>
    <property type="evidence" value="ECO:0007669"/>
    <property type="project" value="UniProtKB-KW"/>
</dbReference>
<evidence type="ECO:0000256" key="1">
    <source>
        <dbReference type="ARBA" id="ARBA00001947"/>
    </source>
</evidence>
<protein>
    <submittedName>
        <fullName evidence="6">Alcohol dehydrogenase catalytic domain-containing protein</fullName>
    </submittedName>
</protein>
<accession>A0A941ILN9</accession>
<dbReference type="PANTHER" id="PTHR43401:SF2">
    <property type="entry name" value="L-THREONINE 3-DEHYDROGENASE"/>
    <property type="match status" value="1"/>
</dbReference>
<comment type="caution">
    <text evidence="6">The sequence shown here is derived from an EMBL/GenBank/DDBJ whole genome shotgun (WGS) entry which is preliminary data.</text>
</comment>
<dbReference type="SUPFAM" id="SSF51735">
    <property type="entry name" value="NAD(P)-binding Rossmann-fold domains"/>
    <property type="match status" value="1"/>
</dbReference>
<organism evidence="6 7">
    <name type="scientific">Actinospica acidithermotolerans</name>
    <dbReference type="NCBI Taxonomy" id="2828514"/>
    <lineage>
        <taxon>Bacteria</taxon>
        <taxon>Bacillati</taxon>
        <taxon>Actinomycetota</taxon>
        <taxon>Actinomycetes</taxon>
        <taxon>Catenulisporales</taxon>
        <taxon>Actinospicaceae</taxon>
        <taxon>Actinospica</taxon>
    </lineage>
</organism>
<dbReference type="InterPro" id="IPR013154">
    <property type="entry name" value="ADH-like_N"/>
</dbReference>
<evidence type="ECO:0000313" key="7">
    <source>
        <dbReference type="Proteomes" id="UP000676325"/>
    </source>
</evidence>
<evidence type="ECO:0000259" key="5">
    <source>
        <dbReference type="Pfam" id="PF08240"/>
    </source>
</evidence>
<dbReference type="PANTHER" id="PTHR43401">
    <property type="entry name" value="L-THREONINE 3-DEHYDROGENASE"/>
    <property type="match status" value="1"/>
</dbReference>
<dbReference type="Proteomes" id="UP000676325">
    <property type="component" value="Unassembled WGS sequence"/>
</dbReference>
<dbReference type="Gene3D" id="3.40.50.720">
    <property type="entry name" value="NAD(P)-binding Rossmann-like Domain"/>
    <property type="match status" value="1"/>
</dbReference>
<name>A0A941ILN9_9ACTN</name>
<evidence type="ECO:0000256" key="2">
    <source>
        <dbReference type="ARBA" id="ARBA00023002"/>
    </source>
</evidence>
<dbReference type="InterPro" id="IPR011032">
    <property type="entry name" value="GroES-like_sf"/>
</dbReference>
<dbReference type="EMBL" id="JAGSOH010000042">
    <property type="protein sequence ID" value="MBR7827801.1"/>
    <property type="molecule type" value="Genomic_DNA"/>
</dbReference>
<sequence>MTTPQSLRVVAVGVCGSDTTRRRAGYAVASLGHEIVGHTLDGTRAAVRPLNPCRTCPMCRRGWTEQCPADRSIGRHDDGTGGFSGTVSAYPDQIYAVPGHVSTPVATLADPLACILHALHGLPVSAANVLVIGDGPMAALSATVARSTGARHVTVSVKSRDRASRLAAFGNSVVTARDLPANHYDVVVESAGGVSSEPILVAARAVAPLGHVVALGVYAQQTTADIPVRALLEKESMLRGSKAYRAGPDRDDFASALSLLAAAPGDFEPIISSTPRWSLDDPRPPAIERGSGLKTVYVTDRRD</sequence>
<dbReference type="InterPro" id="IPR050129">
    <property type="entry name" value="Zn_alcohol_dh"/>
</dbReference>
<evidence type="ECO:0000313" key="6">
    <source>
        <dbReference type="EMBL" id="MBR7827801.1"/>
    </source>
</evidence>
<reference evidence="6" key="1">
    <citation type="submission" date="2021-04" db="EMBL/GenBank/DDBJ databases">
        <title>Genome based classification of Actinospica acidithermotolerans sp. nov., an actinobacterium isolated from an Indonesian hot spring.</title>
        <authorList>
            <person name="Kusuma A.B."/>
            <person name="Putra K.E."/>
            <person name="Nafisah S."/>
            <person name="Loh J."/>
            <person name="Nouioui I."/>
            <person name="Goodfellow M."/>
        </authorList>
    </citation>
    <scope>NUCLEOTIDE SEQUENCE</scope>
    <source>
        <strain evidence="6">MGRD01-02</strain>
    </source>
</reference>
<evidence type="ECO:0000259" key="4">
    <source>
        <dbReference type="Pfam" id="PF01488"/>
    </source>
</evidence>
<dbReference type="SUPFAM" id="SSF50129">
    <property type="entry name" value="GroES-like"/>
    <property type="match status" value="1"/>
</dbReference>
<gene>
    <name evidence="6" type="ORF">KDK95_15890</name>
</gene>
<dbReference type="AlphaFoldDB" id="A0A941ILN9"/>
<dbReference type="InterPro" id="IPR006151">
    <property type="entry name" value="Shikm_DH/Glu-tRNA_Rdtase"/>
</dbReference>
<keyword evidence="2" id="KW-0560">Oxidoreductase</keyword>
<dbReference type="RefSeq" id="WP_212518943.1">
    <property type="nucleotide sequence ID" value="NZ_JAGSOH010000042.1"/>
</dbReference>
<dbReference type="Pfam" id="PF08240">
    <property type="entry name" value="ADH_N"/>
    <property type="match status" value="1"/>
</dbReference>